<evidence type="ECO:0000256" key="2">
    <source>
        <dbReference type="ARBA" id="ARBA00007261"/>
    </source>
</evidence>
<dbReference type="FunFam" id="3.30.830.10:FF:000005">
    <property type="entry name" value="nardilysin isoform X1"/>
    <property type="match status" value="1"/>
</dbReference>
<dbReference type="GO" id="GO:0005739">
    <property type="term" value="C:mitochondrion"/>
    <property type="evidence" value="ECO:0007669"/>
    <property type="project" value="TreeGrafter"/>
</dbReference>
<evidence type="ECO:0000256" key="4">
    <source>
        <dbReference type="ARBA" id="ARBA00022723"/>
    </source>
</evidence>
<dbReference type="Proteomes" id="UP001415857">
    <property type="component" value="Unassembled WGS sequence"/>
</dbReference>
<keyword evidence="12" id="KW-1185">Reference proteome</keyword>
<evidence type="ECO:0000256" key="7">
    <source>
        <dbReference type="ARBA" id="ARBA00023049"/>
    </source>
</evidence>
<evidence type="ECO:0008006" key="13">
    <source>
        <dbReference type="Google" id="ProtNLM"/>
    </source>
</evidence>
<evidence type="ECO:0000259" key="10">
    <source>
        <dbReference type="Pfam" id="PF16187"/>
    </source>
</evidence>
<dbReference type="GO" id="GO:0004222">
    <property type="term" value="F:metalloendopeptidase activity"/>
    <property type="evidence" value="ECO:0007669"/>
    <property type="project" value="UniProtKB-ARBA"/>
</dbReference>
<protein>
    <recommendedName>
        <fullName evidence="13">Insulin-degrading enzyme-like 1, peroxisomal</fullName>
    </recommendedName>
</protein>
<dbReference type="GO" id="GO:0046872">
    <property type="term" value="F:metal ion binding"/>
    <property type="evidence" value="ECO:0007669"/>
    <property type="project" value="UniProtKB-KW"/>
</dbReference>
<feature type="domain" description="Peptidase M16 C-terminal" evidence="9">
    <location>
        <begin position="194"/>
        <end position="370"/>
    </location>
</feature>
<dbReference type="EMBL" id="JBBPBK010000002">
    <property type="protein sequence ID" value="KAK9290443.1"/>
    <property type="molecule type" value="Genomic_DNA"/>
</dbReference>
<dbReference type="Gene3D" id="3.30.830.10">
    <property type="entry name" value="Metalloenzyme, LuxS/M16 peptidase-like"/>
    <property type="match status" value="4"/>
</dbReference>
<sequence length="827" mass="94941">MAVSEEEVEIVKPRTDKSEYRRIVLRNSLEVLLISDPDTDKAAAAMNVGVGSFNDPEGLHGLAHLLMMMLFYASEKYPLEDGFSKFVAGHGGGKRGSIHHNYTNYVFDVNADCFEEALDRFAQSFIKALMSAEAIMRVKKVIDSGYHNELLSDFWRMDQLQKHLSVEGHPFQKSISGNWDTLEVQPKKKGLDIRHELIKFYEENYSANLMHLVIYAKDSLDKTQSLVEHNFQEIQNTNRSCSHFTGPLFTSEHLQILVKVVPVRQDHKLRIVWPIEPSNCHYKEGPCRYLIHLIGHRGEGSLFYILKALGWATSLSAKELAMSSDFSFFQILIFLTDAGHEHMQDIVGLLFKYIQLLRQSGFCKWIFDELSSICETQFHYQDKISPFNYVDNIAPSMQLYPPKDWLVQSSLPSKFSPGIIQKVLDELTPNNVRIFWESKNFEGCTNMIEPWFGTAYSVEKITVSLIQQWMLSAPNEHLHLPAPNIFIPTDLSLKDVKDKAEFPILLRKSSYSTLWYKPDTKFCTPKAYVIIDFNCPYAINSPAATVLTSIFIQLLKDYLNEYACDAGIAGLYYGIGSTYSGFQVTLDGYNHKLRTLLETVVEKIAKFKVKPDRFLVIKEMVTNAYQNFKFKQPYQQAEYYISLILQDHAWPWMEHIEVLPHIESDDLAKFSSLMLSRAFLQCYMAGNIEPSEAESMIQHIEDVFFKGTHPICQLQSPSQRMKYKVVKLERGVNYLYPVEGLNPSDDNSALVHYIQVHQDACVMNVKLQLFAHIAEQTALHQLRSVDQLGFTTRFTGRNHFGIRGVQFTIQSTVKVCRVFLFTLHCLI</sequence>
<keyword evidence="5" id="KW-0378">Hydrolase</keyword>
<comment type="caution">
    <text evidence="11">The sequence shown here is derived from an EMBL/GenBank/DDBJ whole genome shotgun (WGS) entry which is preliminary data.</text>
</comment>
<dbReference type="SUPFAM" id="SSF63411">
    <property type="entry name" value="LuxS/MPP-like metallohydrolase"/>
    <property type="match status" value="4"/>
</dbReference>
<comment type="cofactor">
    <cofactor evidence="1">
        <name>Zn(2+)</name>
        <dbReference type="ChEBI" id="CHEBI:29105"/>
    </cofactor>
</comment>
<dbReference type="GO" id="GO:0051603">
    <property type="term" value="P:proteolysis involved in protein catabolic process"/>
    <property type="evidence" value="ECO:0007669"/>
    <property type="project" value="TreeGrafter"/>
</dbReference>
<dbReference type="FunFam" id="3.30.830.10:FF:000012">
    <property type="entry name" value="Protease 3"/>
    <property type="match status" value="1"/>
</dbReference>
<dbReference type="PANTHER" id="PTHR43690:SF18">
    <property type="entry name" value="INSULIN-DEGRADING ENZYME-RELATED"/>
    <property type="match status" value="1"/>
</dbReference>
<dbReference type="AlphaFoldDB" id="A0AAP0S6N2"/>
<evidence type="ECO:0000259" key="8">
    <source>
        <dbReference type="Pfam" id="PF00675"/>
    </source>
</evidence>
<dbReference type="Pfam" id="PF00675">
    <property type="entry name" value="Peptidase_M16"/>
    <property type="match status" value="1"/>
</dbReference>
<keyword evidence="3" id="KW-0645">Protease</keyword>
<evidence type="ECO:0000259" key="9">
    <source>
        <dbReference type="Pfam" id="PF05193"/>
    </source>
</evidence>
<dbReference type="FunFam" id="3.30.830.10:FF:000003">
    <property type="entry name" value="Insulin-degrading enzyme"/>
    <property type="match status" value="1"/>
</dbReference>
<feature type="domain" description="Peptidase M16 N-terminal" evidence="8">
    <location>
        <begin position="31"/>
        <end position="164"/>
    </location>
</feature>
<keyword evidence="6" id="KW-0862">Zinc</keyword>
<keyword evidence="7" id="KW-0482">Metalloprotease</keyword>
<evidence type="ECO:0000256" key="5">
    <source>
        <dbReference type="ARBA" id="ARBA00022801"/>
    </source>
</evidence>
<keyword evidence="4" id="KW-0479">Metal-binding</keyword>
<gene>
    <name evidence="11" type="ORF">L1049_008613</name>
</gene>
<organism evidence="11 12">
    <name type="scientific">Liquidambar formosana</name>
    <name type="common">Formosan gum</name>
    <dbReference type="NCBI Taxonomy" id="63359"/>
    <lineage>
        <taxon>Eukaryota</taxon>
        <taxon>Viridiplantae</taxon>
        <taxon>Streptophyta</taxon>
        <taxon>Embryophyta</taxon>
        <taxon>Tracheophyta</taxon>
        <taxon>Spermatophyta</taxon>
        <taxon>Magnoliopsida</taxon>
        <taxon>eudicotyledons</taxon>
        <taxon>Gunneridae</taxon>
        <taxon>Pentapetalae</taxon>
        <taxon>Saxifragales</taxon>
        <taxon>Altingiaceae</taxon>
        <taxon>Liquidambar</taxon>
    </lineage>
</organism>
<dbReference type="InterPro" id="IPR011765">
    <property type="entry name" value="Pept_M16_N"/>
</dbReference>
<feature type="domain" description="Peptidase M16 middle/third" evidence="10">
    <location>
        <begin position="378"/>
        <end position="657"/>
    </location>
</feature>
<reference evidence="11 12" key="1">
    <citation type="journal article" date="2024" name="Plant J.">
        <title>Genome sequences and population genomics reveal climatic adaptation and genomic divergence between two closely related sweetgum species.</title>
        <authorList>
            <person name="Xu W.Q."/>
            <person name="Ren C.Q."/>
            <person name="Zhang X.Y."/>
            <person name="Comes H.P."/>
            <person name="Liu X.H."/>
            <person name="Li Y.G."/>
            <person name="Kettle C.J."/>
            <person name="Jalonen R."/>
            <person name="Gaisberger H."/>
            <person name="Ma Y.Z."/>
            <person name="Qiu Y.X."/>
        </authorList>
    </citation>
    <scope>NUCLEOTIDE SEQUENCE [LARGE SCALE GENOMIC DNA]</scope>
    <source>
        <strain evidence="11">Hangzhou</strain>
    </source>
</reference>
<dbReference type="Pfam" id="PF05193">
    <property type="entry name" value="Peptidase_M16_C"/>
    <property type="match status" value="1"/>
</dbReference>
<evidence type="ECO:0000256" key="3">
    <source>
        <dbReference type="ARBA" id="ARBA00022670"/>
    </source>
</evidence>
<evidence type="ECO:0000313" key="12">
    <source>
        <dbReference type="Proteomes" id="UP001415857"/>
    </source>
</evidence>
<dbReference type="InterPro" id="IPR007863">
    <property type="entry name" value="Peptidase_M16_C"/>
</dbReference>
<dbReference type="InterPro" id="IPR032632">
    <property type="entry name" value="Peptidase_M16_M"/>
</dbReference>
<comment type="similarity">
    <text evidence="2">Belongs to the peptidase M16 family.</text>
</comment>
<accession>A0AAP0S6N2</accession>
<dbReference type="Pfam" id="PF16187">
    <property type="entry name" value="Peptidase_M16_M"/>
    <property type="match status" value="1"/>
</dbReference>
<evidence type="ECO:0000256" key="1">
    <source>
        <dbReference type="ARBA" id="ARBA00001947"/>
    </source>
</evidence>
<dbReference type="InterPro" id="IPR011249">
    <property type="entry name" value="Metalloenz_LuxS/M16"/>
</dbReference>
<dbReference type="PANTHER" id="PTHR43690">
    <property type="entry name" value="NARDILYSIN"/>
    <property type="match status" value="1"/>
</dbReference>
<dbReference type="GO" id="GO:0043171">
    <property type="term" value="P:peptide catabolic process"/>
    <property type="evidence" value="ECO:0007669"/>
    <property type="project" value="TreeGrafter"/>
</dbReference>
<dbReference type="InterPro" id="IPR050626">
    <property type="entry name" value="Peptidase_M16"/>
</dbReference>
<evidence type="ECO:0000313" key="11">
    <source>
        <dbReference type="EMBL" id="KAK9290443.1"/>
    </source>
</evidence>
<name>A0AAP0S6N2_LIQFO</name>
<evidence type="ECO:0000256" key="6">
    <source>
        <dbReference type="ARBA" id="ARBA00022833"/>
    </source>
</evidence>
<dbReference type="GO" id="GO:0005829">
    <property type="term" value="C:cytosol"/>
    <property type="evidence" value="ECO:0007669"/>
    <property type="project" value="TreeGrafter"/>
</dbReference>
<proteinExistence type="inferred from homology"/>